<dbReference type="PANTHER" id="PTHR31118">
    <property type="entry name" value="CYCLASE-LIKE PROTEIN 2"/>
    <property type="match status" value="1"/>
</dbReference>
<dbReference type="PANTHER" id="PTHR31118:SF12">
    <property type="entry name" value="CYCLASE-LIKE PROTEIN 2"/>
    <property type="match status" value="1"/>
</dbReference>
<comment type="caution">
    <text evidence="1">The sequence shown here is derived from an EMBL/GenBank/DDBJ whole genome shotgun (WGS) entry which is preliminary data.</text>
</comment>
<accession>A0ABP7FA18</accession>
<dbReference type="Gene3D" id="3.50.30.50">
    <property type="entry name" value="Putative cyclase"/>
    <property type="match status" value="1"/>
</dbReference>
<dbReference type="EMBL" id="BAABEP010000018">
    <property type="protein sequence ID" value="GAA3731400.1"/>
    <property type="molecule type" value="Genomic_DNA"/>
</dbReference>
<dbReference type="SUPFAM" id="SSF102198">
    <property type="entry name" value="Putative cyclase"/>
    <property type="match status" value="1"/>
</dbReference>
<protein>
    <submittedName>
        <fullName evidence="1">Cyclase family protein</fullName>
    </submittedName>
</protein>
<dbReference type="RefSeq" id="WP_345646916.1">
    <property type="nucleotide sequence ID" value="NZ_BAABEP010000018.1"/>
</dbReference>
<gene>
    <name evidence="1" type="ORF">GCM10023082_31340</name>
</gene>
<organism evidence="1 2">
    <name type="scientific">Streptomyces tremellae</name>
    <dbReference type="NCBI Taxonomy" id="1124239"/>
    <lineage>
        <taxon>Bacteria</taxon>
        <taxon>Bacillati</taxon>
        <taxon>Actinomycetota</taxon>
        <taxon>Actinomycetes</taxon>
        <taxon>Kitasatosporales</taxon>
        <taxon>Streptomycetaceae</taxon>
        <taxon>Streptomyces</taxon>
    </lineage>
</organism>
<keyword evidence="2" id="KW-1185">Reference proteome</keyword>
<name>A0ABP7FA18_9ACTN</name>
<sequence length="232" mass="24310">MTTDAAHRMTRLADSIGLLTPVDLSHPLQEGMTVWPGHPRFEHELVECYSRGDLSRHHRVALGEHTGTHLDAPVHFVPGGAGIADTPPGVFTGRAATLRAPAGTAAVAPAALTAFEAAHGPVGPGDRVLVDTGWSARWNTPGYLEPWPYVTAELAAELLDRGVALVAVDTPSPDPYGSEACPAHRLLLGAGVLIGENFARLGELAPWTLLTTAPLPVRGGSGSPVRAVAYRP</sequence>
<reference evidence="2" key="1">
    <citation type="journal article" date="2019" name="Int. J. Syst. Evol. Microbiol.">
        <title>The Global Catalogue of Microorganisms (GCM) 10K type strain sequencing project: providing services to taxonomists for standard genome sequencing and annotation.</title>
        <authorList>
            <consortium name="The Broad Institute Genomics Platform"/>
            <consortium name="The Broad Institute Genome Sequencing Center for Infectious Disease"/>
            <person name="Wu L."/>
            <person name="Ma J."/>
        </authorList>
    </citation>
    <scope>NUCLEOTIDE SEQUENCE [LARGE SCALE GENOMIC DNA]</scope>
    <source>
        <strain evidence="2">JCM 30846</strain>
    </source>
</reference>
<dbReference type="Pfam" id="PF04199">
    <property type="entry name" value="Cyclase"/>
    <property type="match status" value="1"/>
</dbReference>
<dbReference type="InterPro" id="IPR007325">
    <property type="entry name" value="KFase/CYL"/>
</dbReference>
<evidence type="ECO:0000313" key="2">
    <source>
        <dbReference type="Proteomes" id="UP001499884"/>
    </source>
</evidence>
<evidence type="ECO:0000313" key="1">
    <source>
        <dbReference type="EMBL" id="GAA3731400.1"/>
    </source>
</evidence>
<proteinExistence type="predicted"/>
<dbReference type="InterPro" id="IPR037175">
    <property type="entry name" value="KFase_sf"/>
</dbReference>
<dbReference type="Proteomes" id="UP001499884">
    <property type="component" value="Unassembled WGS sequence"/>
</dbReference>